<feature type="domain" description="Cation efflux protein cytoplasmic" evidence="9">
    <location>
        <begin position="206"/>
        <end position="280"/>
    </location>
</feature>
<feature type="transmembrane region" description="Helical" evidence="7">
    <location>
        <begin position="34"/>
        <end position="55"/>
    </location>
</feature>
<reference evidence="10 11" key="1">
    <citation type="submission" date="2019-05" db="EMBL/GenBank/DDBJ databases">
        <authorList>
            <consortium name="Pathogen Informatics"/>
        </authorList>
    </citation>
    <scope>NUCLEOTIDE SEQUENCE [LARGE SCALE GENOMIC DNA]</scope>
    <source>
        <strain evidence="10 11">NCTC503</strain>
    </source>
</reference>
<dbReference type="GO" id="GO:0008324">
    <property type="term" value="F:monoatomic cation transmembrane transporter activity"/>
    <property type="evidence" value="ECO:0007669"/>
    <property type="project" value="InterPro"/>
</dbReference>
<dbReference type="NCBIfam" id="TIGR01297">
    <property type="entry name" value="CDF"/>
    <property type="match status" value="1"/>
</dbReference>
<evidence type="ECO:0000259" key="9">
    <source>
        <dbReference type="Pfam" id="PF16916"/>
    </source>
</evidence>
<dbReference type="InterPro" id="IPR027470">
    <property type="entry name" value="Cation_efflux_CTD"/>
</dbReference>
<dbReference type="InterPro" id="IPR058533">
    <property type="entry name" value="Cation_efflux_TM"/>
</dbReference>
<protein>
    <submittedName>
        <fullName evidence="10">Cation efflux family protein</fullName>
    </submittedName>
</protein>
<feature type="transmembrane region" description="Helical" evidence="7">
    <location>
        <begin position="7"/>
        <end position="28"/>
    </location>
</feature>
<gene>
    <name evidence="10" type="primary">czcD_2</name>
    <name evidence="10" type="ORF">NCTC503_00877</name>
</gene>
<dbReference type="PANTHER" id="PTHR43840">
    <property type="entry name" value="MITOCHONDRIAL METAL TRANSPORTER 1-RELATED"/>
    <property type="match status" value="1"/>
</dbReference>
<accession>A0A4U9R4W4</accession>
<evidence type="ECO:0000313" key="10">
    <source>
        <dbReference type="EMBL" id="VTQ86106.1"/>
    </source>
</evidence>
<sequence>MNIGEKISITTIVVNCILFIFKFLAGIIGRSNAMIADAIHSLSDILTTIAVIFGLRISSKEADKKHPYGHERFEAITSKILAIILLLTGLFIGYRAIDAIYMKTYDAPKSIAIYAAITSIVVKEWMYRYTIKGAKKINSTALEADAWHHRSDALSSIGGLVGILGAKFKFPILDPIASLVICVIILKVSIEIYLKAVNALIDRAADSDIIRYIENEAKSIEEVKKINNLKTRLHGSRIYVDIEIELSEKFTFKEAYYIGETLHKNIEKLDSRIIHCNVKVMPLKEVFI</sequence>
<evidence type="ECO:0000256" key="1">
    <source>
        <dbReference type="ARBA" id="ARBA00004141"/>
    </source>
</evidence>
<dbReference type="RefSeq" id="WP_138209592.1">
    <property type="nucleotide sequence ID" value="NZ_CBCRUQ010000016.1"/>
</dbReference>
<dbReference type="Gene3D" id="3.30.70.1350">
    <property type="entry name" value="Cation efflux protein, cytoplasmic domain"/>
    <property type="match status" value="1"/>
</dbReference>
<comment type="similarity">
    <text evidence="2">Belongs to the cation diffusion facilitator (CDF) transporter (TC 2.A.4) family.</text>
</comment>
<evidence type="ECO:0000256" key="3">
    <source>
        <dbReference type="ARBA" id="ARBA00022448"/>
    </source>
</evidence>
<dbReference type="OrthoDB" id="9806522at2"/>
<dbReference type="EMBL" id="LR590481">
    <property type="protein sequence ID" value="VTQ86106.1"/>
    <property type="molecule type" value="Genomic_DNA"/>
</dbReference>
<dbReference type="SUPFAM" id="SSF161111">
    <property type="entry name" value="Cation efflux protein transmembrane domain-like"/>
    <property type="match status" value="1"/>
</dbReference>
<dbReference type="KEGG" id="hhw:NCTC503_00877"/>
<evidence type="ECO:0000256" key="7">
    <source>
        <dbReference type="SAM" id="Phobius"/>
    </source>
</evidence>
<evidence type="ECO:0000256" key="6">
    <source>
        <dbReference type="ARBA" id="ARBA00023136"/>
    </source>
</evidence>
<dbReference type="SUPFAM" id="SSF160240">
    <property type="entry name" value="Cation efflux protein cytoplasmic domain-like"/>
    <property type="match status" value="1"/>
</dbReference>
<keyword evidence="5 7" id="KW-1133">Transmembrane helix</keyword>
<feature type="transmembrane region" description="Helical" evidence="7">
    <location>
        <begin position="76"/>
        <end position="97"/>
    </location>
</feature>
<evidence type="ECO:0000256" key="2">
    <source>
        <dbReference type="ARBA" id="ARBA00008114"/>
    </source>
</evidence>
<evidence type="ECO:0000259" key="8">
    <source>
        <dbReference type="Pfam" id="PF01545"/>
    </source>
</evidence>
<dbReference type="InterPro" id="IPR002524">
    <property type="entry name" value="Cation_efflux"/>
</dbReference>
<dbReference type="GO" id="GO:0016020">
    <property type="term" value="C:membrane"/>
    <property type="evidence" value="ECO:0007669"/>
    <property type="project" value="UniProtKB-SubCell"/>
</dbReference>
<keyword evidence="6 7" id="KW-0472">Membrane</keyword>
<dbReference type="AlphaFoldDB" id="A0A4U9R4W4"/>
<dbReference type="Pfam" id="PF16916">
    <property type="entry name" value="ZT_dimer"/>
    <property type="match status" value="1"/>
</dbReference>
<organism evidence="10 11">
    <name type="scientific">Hathewaya histolytica</name>
    <name type="common">Clostridium histolyticum</name>
    <dbReference type="NCBI Taxonomy" id="1498"/>
    <lineage>
        <taxon>Bacteria</taxon>
        <taxon>Bacillati</taxon>
        <taxon>Bacillota</taxon>
        <taxon>Clostridia</taxon>
        <taxon>Eubacteriales</taxon>
        <taxon>Clostridiaceae</taxon>
        <taxon>Hathewaya</taxon>
    </lineage>
</organism>
<evidence type="ECO:0000256" key="5">
    <source>
        <dbReference type="ARBA" id="ARBA00022989"/>
    </source>
</evidence>
<evidence type="ECO:0000313" key="11">
    <source>
        <dbReference type="Proteomes" id="UP000308489"/>
    </source>
</evidence>
<dbReference type="Proteomes" id="UP000308489">
    <property type="component" value="Chromosome 1"/>
</dbReference>
<feature type="domain" description="Cation efflux protein transmembrane" evidence="8">
    <location>
        <begin position="9"/>
        <end position="200"/>
    </location>
</feature>
<dbReference type="PANTHER" id="PTHR43840:SF15">
    <property type="entry name" value="MITOCHONDRIAL METAL TRANSPORTER 1-RELATED"/>
    <property type="match status" value="1"/>
</dbReference>
<dbReference type="Pfam" id="PF01545">
    <property type="entry name" value="Cation_efflux"/>
    <property type="match status" value="1"/>
</dbReference>
<keyword evidence="4 7" id="KW-0812">Transmembrane</keyword>
<dbReference type="InterPro" id="IPR027469">
    <property type="entry name" value="Cation_efflux_TMD_sf"/>
</dbReference>
<feature type="transmembrane region" description="Helical" evidence="7">
    <location>
        <begin position="176"/>
        <end position="194"/>
    </location>
</feature>
<proteinExistence type="inferred from homology"/>
<comment type="subcellular location">
    <subcellularLocation>
        <location evidence="1">Membrane</location>
        <topology evidence="1">Multi-pass membrane protein</topology>
    </subcellularLocation>
</comment>
<keyword evidence="11" id="KW-1185">Reference proteome</keyword>
<evidence type="ECO:0000256" key="4">
    <source>
        <dbReference type="ARBA" id="ARBA00022692"/>
    </source>
</evidence>
<dbReference type="InterPro" id="IPR036837">
    <property type="entry name" value="Cation_efflux_CTD_sf"/>
</dbReference>
<keyword evidence="3" id="KW-0813">Transport</keyword>
<dbReference type="FunFam" id="1.20.1510.10:FF:000006">
    <property type="entry name" value="Divalent cation efflux transporter"/>
    <property type="match status" value="1"/>
</dbReference>
<dbReference type="InterPro" id="IPR050291">
    <property type="entry name" value="CDF_Transporter"/>
</dbReference>
<name>A0A4U9R4W4_HATHI</name>
<dbReference type="Gene3D" id="1.20.1510.10">
    <property type="entry name" value="Cation efflux protein transmembrane domain"/>
    <property type="match status" value="1"/>
</dbReference>